<feature type="domain" description="C2H2-type" evidence="5">
    <location>
        <begin position="544"/>
        <end position="565"/>
    </location>
</feature>
<reference evidence="6" key="1">
    <citation type="submission" date="2021-12" db="EMBL/GenBank/DDBJ databases">
        <authorList>
            <person name="King R."/>
        </authorList>
    </citation>
    <scope>NUCLEOTIDE SEQUENCE</scope>
</reference>
<dbReference type="SMART" id="SM00355">
    <property type="entry name" value="ZnF_C2H2"/>
    <property type="match status" value="10"/>
</dbReference>
<evidence type="ECO:0000256" key="4">
    <source>
        <dbReference type="ARBA" id="ARBA00022833"/>
    </source>
</evidence>
<dbReference type="PANTHER" id="PTHR24408:SF64">
    <property type="entry name" value="LINKING IMMUNITY AND METABOLISM-RELATED"/>
    <property type="match status" value="1"/>
</dbReference>
<proteinExistence type="predicted"/>
<protein>
    <recommendedName>
        <fullName evidence="5">C2H2-type domain-containing protein</fullName>
    </recommendedName>
</protein>
<dbReference type="Pfam" id="PF00096">
    <property type="entry name" value="zf-C2H2"/>
    <property type="match status" value="4"/>
</dbReference>
<evidence type="ECO:0000313" key="6">
    <source>
        <dbReference type="EMBL" id="CAH2987562.1"/>
    </source>
</evidence>
<dbReference type="SUPFAM" id="SSF57667">
    <property type="entry name" value="beta-beta-alpha zinc fingers"/>
    <property type="match status" value="4"/>
</dbReference>
<gene>
    <name evidence="6" type="ORF">CHILSU_LOCUS7150</name>
</gene>
<dbReference type="PROSITE" id="PS00028">
    <property type="entry name" value="ZINC_FINGER_C2H2_1"/>
    <property type="match status" value="8"/>
</dbReference>
<evidence type="ECO:0000256" key="1">
    <source>
        <dbReference type="ARBA" id="ARBA00022723"/>
    </source>
</evidence>
<evidence type="ECO:0000256" key="2">
    <source>
        <dbReference type="ARBA" id="ARBA00022737"/>
    </source>
</evidence>
<feature type="domain" description="C2H2-type" evidence="5">
    <location>
        <begin position="401"/>
        <end position="422"/>
    </location>
</feature>
<dbReference type="InterPro" id="IPR036236">
    <property type="entry name" value="Znf_C2H2_sf"/>
</dbReference>
<dbReference type="Gene3D" id="3.30.160.60">
    <property type="entry name" value="Classic Zinc Finger"/>
    <property type="match status" value="6"/>
</dbReference>
<feature type="domain" description="C2H2-type" evidence="5">
    <location>
        <begin position="300"/>
        <end position="321"/>
    </location>
</feature>
<feature type="domain" description="C2H2-type" evidence="5">
    <location>
        <begin position="371"/>
        <end position="392"/>
    </location>
</feature>
<organism evidence="6 7">
    <name type="scientific">Chilo suppressalis</name>
    <name type="common">Asiatic rice borer moth</name>
    <dbReference type="NCBI Taxonomy" id="168631"/>
    <lineage>
        <taxon>Eukaryota</taxon>
        <taxon>Metazoa</taxon>
        <taxon>Ecdysozoa</taxon>
        <taxon>Arthropoda</taxon>
        <taxon>Hexapoda</taxon>
        <taxon>Insecta</taxon>
        <taxon>Pterygota</taxon>
        <taxon>Neoptera</taxon>
        <taxon>Endopterygota</taxon>
        <taxon>Lepidoptera</taxon>
        <taxon>Glossata</taxon>
        <taxon>Ditrysia</taxon>
        <taxon>Pyraloidea</taxon>
        <taxon>Crambidae</taxon>
        <taxon>Crambinae</taxon>
        <taxon>Chilo</taxon>
    </lineage>
</organism>
<sequence>MSLYPVNNINYNNLSTRPDLTTLICSNCISRLRDASSFKILVVNTEKQLLENFKDLTKKKFDGVKLEEQTDIKVESWLLGQRDDHLLYSSEDSNDTFEGTGSSVVKSPDLVEGEDTLLSRFVGRRLRPLPTRASLGNVCQDFAKHLKKLEGKVIPGKTLKSLLDDGDLKPKTRLKKCITISKSQSELNAPKKKRIQRTKYREKHVDIETEKNPYTLERLSHAANIAALLEFSNVTAFKAKHQRAYPCFYCEKLFEDFEELRHHQSTSHTKENMTQCVLKKYRIGKPDSLVVYVDVAGLKCTICEKPMATLKELKTHLTSVHEKTMYLELSDRVIPFRVCENNFQCQICGNLYETFGSIERHMNTHYRNYVCEECDSGFVTKQRLRIHGYHMHSNKQEKYECEVCHKQFTTQQKRRIHQETVHENVKKYKCNRCPERFNEYFRRHKHMVLVHGVAPIEYKCNVCDKCFDRRYSLSTHMRTHIQQKDVYCELCPYRCFTKVELRHHMVKHNGERIYECSICKKSYAREKTLKEHMRIHTNDRRYVCPVCGNAFIQNCSLKSHIRSHHKKHELM</sequence>
<dbReference type="PANTHER" id="PTHR24408">
    <property type="entry name" value="ZINC FINGER PROTEIN"/>
    <property type="match status" value="1"/>
</dbReference>
<evidence type="ECO:0000256" key="3">
    <source>
        <dbReference type="ARBA" id="ARBA00022771"/>
    </source>
</evidence>
<feature type="domain" description="C2H2-type" evidence="5">
    <location>
        <begin position="460"/>
        <end position="480"/>
    </location>
</feature>
<evidence type="ECO:0000259" key="5">
    <source>
        <dbReference type="PROSITE" id="PS00028"/>
    </source>
</evidence>
<accession>A0ABN8L9M0</accession>
<dbReference type="EMBL" id="OU963919">
    <property type="protein sequence ID" value="CAH2987562.1"/>
    <property type="molecule type" value="Genomic_DNA"/>
</dbReference>
<feature type="domain" description="C2H2-type" evidence="5">
    <location>
        <begin position="516"/>
        <end position="536"/>
    </location>
</feature>
<name>A0ABN8L9M0_CHISP</name>
<keyword evidence="7" id="KW-1185">Reference proteome</keyword>
<keyword evidence="4" id="KW-0862">Zinc</keyword>
<feature type="domain" description="C2H2-type" evidence="5">
    <location>
        <begin position="345"/>
        <end position="365"/>
    </location>
</feature>
<feature type="domain" description="C2H2-type" evidence="5">
    <location>
        <begin position="247"/>
        <end position="268"/>
    </location>
</feature>
<keyword evidence="3" id="KW-0863">Zinc-finger</keyword>
<keyword evidence="1" id="KW-0479">Metal-binding</keyword>
<dbReference type="InterPro" id="IPR013087">
    <property type="entry name" value="Znf_C2H2_type"/>
</dbReference>
<keyword evidence="2" id="KW-0677">Repeat</keyword>
<evidence type="ECO:0000313" key="7">
    <source>
        <dbReference type="Proteomes" id="UP001153292"/>
    </source>
</evidence>
<dbReference type="Proteomes" id="UP001153292">
    <property type="component" value="Chromosome 26"/>
</dbReference>